<dbReference type="Proteomes" id="UP000029085">
    <property type="component" value="Unassembled WGS sequence"/>
</dbReference>
<protein>
    <recommendedName>
        <fullName evidence="3">HPt domain-containing protein</fullName>
    </recommendedName>
</protein>
<dbReference type="RefSeq" id="WP_034221282.1">
    <property type="nucleotide sequence ID" value="NZ_AVCJ01000004.1"/>
</dbReference>
<accession>A0A087MKF8</accession>
<dbReference type="SMART" id="SM00073">
    <property type="entry name" value="HPT"/>
    <property type="match status" value="1"/>
</dbReference>
<dbReference type="PROSITE" id="PS50894">
    <property type="entry name" value="HPT"/>
    <property type="match status" value="1"/>
</dbReference>
<dbReference type="GO" id="GO:0004672">
    <property type="term" value="F:protein kinase activity"/>
    <property type="evidence" value="ECO:0007669"/>
    <property type="project" value="UniProtKB-ARBA"/>
</dbReference>
<evidence type="ECO:0000256" key="1">
    <source>
        <dbReference type="ARBA" id="ARBA00023012"/>
    </source>
</evidence>
<dbReference type="Pfam" id="PF01627">
    <property type="entry name" value="Hpt"/>
    <property type="match status" value="1"/>
</dbReference>
<evidence type="ECO:0000313" key="5">
    <source>
        <dbReference type="Proteomes" id="UP000029085"/>
    </source>
</evidence>
<dbReference type="Gene3D" id="1.20.120.160">
    <property type="entry name" value="HPT domain"/>
    <property type="match status" value="1"/>
</dbReference>
<dbReference type="STRING" id="1121014.N788_10195"/>
<reference evidence="4 5" key="2">
    <citation type="journal article" date="2015" name="Stand. Genomic Sci.">
        <title>High quality draft genomic sequence of Arenimonas donghaensis DSM 18148(T).</title>
        <authorList>
            <person name="Chen F."/>
            <person name="Wang H."/>
            <person name="Cao Y."/>
            <person name="Li X."/>
            <person name="Wang G."/>
        </authorList>
    </citation>
    <scope>NUCLEOTIDE SEQUENCE [LARGE SCALE GENOMIC DNA]</scope>
    <source>
        <strain evidence="4 5">HO3-R19</strain>
    </source>
</reference>
<organism evidence="4 5">
    <name type="scientific">Arenimonas donghaensis DSM 18148 = HO3-R19</name>
    <dbReference type="NCBI Taxonomy" id="1121014"/>
    <lineage>
        <taxon>Bacteria</taxon>
        <taxon>Pseudomonadati</taxon>
        <taxon>Pseudomonadota</taxon>
        <taxon>Gammaproteobacteria</taxon>
        <taxon>Lysobacterales</taxon>
        <taxon>Lysobacteraceae</taxon>
        <taxon>Arenimonas</taxon>
    </lineage>
</organism>
<evidence type="ECO:0000313" key="4">
    <source>
        <dbReference type="EMBL" id="KFL37361.1"/>
    </source>
</evidence>
<sequence length="120" mass="13379">MAAQSLLDPKALELLRMLDRDRPGAFSEFVRMFVHEAPDLVRKMEHAQVAGDADALGKSAHYLRSAALAMGATDLVSVCQALEHLENEDLPTEATDARFVELRRRTRDALILLLQEVPQI</sequence>
<evidence type="ECO:0000259" key="3">
    <source>
        <dbReference type="PROSITE" id="PS50894"/>
    </source>
</evidence>
<dbReference type="OrthoDB" id="5966384at2"/>
<dbReference type="SUPFAM" id="SSF47226">
    <property type="entry name" value="Histidine-containing phosphotransfer domain, HPT domain"/>
    <property type="match status" value="1"/>
</dbReference>
<keyword evidence="2" id="KW-0597">Phosphoprotein</keyword>
<dbReference type="AlphaFoldDB" id="A0A087MKF8"/>
<dbReference type="InterPro" id="IPR008207">
    <property type="entry name" value="Sig_transdc_His_kin_Hpt_dom"/>
</dbReference>
<dbReference type="EMBL" id="AVCJ01000004">
    <property type="protein sequence ID" value="KFL37361.1"/>
    <property type="molecule type" value="Genomic_DNA"/>
</dbReference>
<reference evidence="5" key="1">
    <citation type="submission" date="2013-08" db="EMBL/GenBank/DDBJ databases">
        <title>Genome sequencing of Arenimonas donghaensis.</title>
        <authorList>
            <person name="Chen F."/>
            <person name="Wang G."/>
        </authorList>
    </citation>
    <scope>NUCLEOTIDE SEQUENCE [LARGE SCALE GENOMIC DNA]</scope>
    <source>
        <strain evidence="5">HO3-R19</strain>
    </source>
</reference>
<comment type="caution">
    <text evidence="4">The sequence shown here is derived from an EMBL/GenBank/DDBJ whole genome shotgun (WGS) entry which is preliminary data.</text>
</comment>
<dbReference type="InterPro" id="IPR036641">
    <property type="entry name" value="HPT_dom_sf"/>
</dbReference>
<dbReference type="GO" id="GO:0000160">
    <property type="term" value="P:phosphorelay signal transduction system"/>
    <property type="evidence" value="ECO:0007669"/>
    <property type="project" value="UniProtKB-KW"/>
</dbReference>
<dbReference type="PATRIC" id="fig|1121014.3.peg.798"/>
<name>A0A087MKF8_9GAMM</name>
<proteinExistence type="predicted"/>
<evidence type="ECO:0000256" key="2">
    <source>
        <dbReference type="PROSITE-ProRule" id="PRU00110"/>
    </source>
</evidence>
<gene>
    <name evidence="4" type="ORF">N788_10195</name>
</gene>
<feature type="modified residue" description="Phosphohistidine" evidence="2">
    <location>
        <position position="61"/>
    </location>
</feature>
<keyword evidence="1" id="KW-0902">Two-component regulatory system</keyword>
<keyword evidence="5" id="KW-1185">Reference proteome</keyword>
<feature type="domain" description="HPt" evidence="3">
    <location>
        <begin position="22"/>
        <end position="117"/>
    </location>
</feature>